<dbReference type="InterPro" id="IPR002293">
    <property type="entry name" value="AA/rel_permease1"/>
</dbReference>
<evidence type="ECO:0000256" key="6">
    <source>
        <dbReference type="SAM" id="Phobius"/>
    </source>
</evidence>
<feature type="transmembrane region" description="Helical" evidence="6">
    <location>
        <begin position="104"/>
        <end position="130"/>
    </location>
</feature>
<comment type="caution">
    <text evidence="7">The sequence shown here is derived from an EMBL/GenBank/DDBJ whole genome shotgun (WGS) entry which is preliminary data.</text>
</comment>
<feature type="transmembrane region" description="Helical" evidence="6">
    <location>
        <begin position="209"/>
        <end position="232"/>
    </location>
</feature>
<feature type="transmembrane region" description="Helical" evidence="6">
    <location>
        <begin position="142"/>
        <end position="160"/>
    </location>
</feature>
<keyword evidence="5 6" id="KW-0472">Membrane</keyword>
<dbReference type="Pfam" id="PF13520">
    <property type="entry name" value="AA_permease_2"/>
    <property type="match status" value="1"/>
</dbReference>
<keyword evidence="2" id="KW-1003">Cell membrane</keyword>
<feature type="transmembrane region" description="Helical" evidence="6">
    <location>
        <begin position="407"/>
        <end position="426"/>
    </location>
</feature>
<feature type="transmembrane region" description="Helical" evidence="6">
    <location>
        <begin position="244"/>
        <end position="266"/>
    </location>
</feature>
<sequence>MAESNHIVGAAGEPGVEAFGYKQELKRALSLWDLLFYGLVFISPIAPFGVFGFVYNASHGMPPLVYAVGLIAMLFTAFSYVAMSRAFPVAGSVYAYAGRGIGESAGFLAGWAILLDYLLLPTLVYVGASVTMTVVLPGVPKPVWVVVFLVFNTVVNLIGIETTALLNKILLALQIMVLAVFVGFAVYGLQHGVAGAHLSWAPLWDSAKVTPALVFGALSFAALSFLGFDAISTLSEEAKGGARSVGWATILSLVLAATLFIGQTYLASLFVLGRDHFPPGDGTANAFLTVANIMGGPILQNVTAVLGLLLSALAGALAAQAATARLLYSMARDGKLPRFLAHVDARRKTPQRAVLLVAAITLLLGLAMVDHLQLIISLVNFGALFGFLTLHLSVVWYFLIRRRTGRWFAHLLSPALGFAVIAYVLYNADHLAKIAGLTWLAVGVVVLVVLKLKGQSAALPVDEV</sequence>
<protein>
    <submittedName>
        <fullName evidence="7">Amino acid transporter</fullName>
    </submittedName>
</protein>
<feature type="transmembrane region" description="Helical" evidence="6">
    <location>
        <begin position="34"/>
        <end position="58"/>
    </location>
</feature>
<reference evidence="7 8" key="1">
    <citation type="submission" date="2023-07" db="EMBL/GenBank/DDBJ databases">
        <title>Genomic Encyclopedia of Type Strains, Phase IV (KMG-IV): sequencing the most valuable type-strain genomes for metagenomic binning, comparative biology and taxonomic classification.</title>
        <authorList>
            <person name="Goeker M."/>
        </authorList>
    </citation>
    <scope>NUCLEOTIDE SEQUENCE [LARGE SCALE GENOMIC DNA]</scope>
    <source>
        <strain evidence="7 8">DSM 18695</strain>
    </source>
</reference>
<comment type="subcellular location">
    <subcellularLocation>
        <location evidence="1">Cell membrane</location>
        <topology evidence="1">Multi-pass membrane protein</topology>
    </subcellularLocation>
</comment>
<evidence type="ECO:0000256" key="4">
    <source>
        <dbReference type="ARBA" id="ARBA00022989"/>
    </source>
</evidence>
<feature type="transmembrane region" description="Helical" evidence="6">
    <location>
        <begin position="169"/>
        <end position="189"/>
    </location>
</feature>
<evidence type="ECO:0000256" key="3">
    <source>
        <dbReference type="ARBA" id="ARBA00022692"/>
    </source>
</evidence>
<dbReference type="Proteomes" id="UP001228905">
    <property type="component" value="Unassembled WGS sequence"/>
</dbReference>
<feature type="transmembrane region" description="Helical" evidence="6">
    <location>
        <begin position="432"/>
        <end position="450"/>
    </location>
</feature>
<dbReference type="EMBL" id="JAUSVS010000003">
    <property type="protein sequence ID" value="MDQ0464351.1"/>
    <property type="molecule type" value="Genomic_DNA"/>
</dbReference>
<dbReference type="PANTHER" id="PTHR42770">
    <property type="entry name" value="AMINO ACID TRANSPORTER-RELATED"/>
    <property type="match status" value="1"/>
</dbReference>
<accession>A0ABU0IQR0</accession>
<evidence type="ECO:0000256" key="1">
    <source>
        <dbReference type="ARBA" id="ARBA00004651"/>
    </source>
</evidence>
<evidence type="ECO:0000313" key="7">
    <source>
        <dbReference type="EMBL" id="MDQ0464351.1"/>
    </source>
</evidence>
<organism evidence="7 8">
    <name type="scientific">Caulobacter ginsengisoli</name>
    <dbReference type="NCBI Taxonomy" id="400775"/>
    <lineage>
        <taxon>Bacteria</taxon>
        <taxon>Pseudomonadati</taxon>
        <taxon>Pseudomonadota</taxon>
        <taxon>Alphaproteobacteria</taxon>
        <taxon>Caulobacterales</taxon>
        <taxon>Caulobacteraceae</taxon>
        <taxon>Caulobacter</taxon>
    </lineage>
</organism>
<evidence type="ECO:0000256" key="2">
    <source>
        <dbReference type="ARBA" id="ARBA00022475"/>
    </source>
</evidence>
<evidence type="ECO:0000313" key="8">
    <source>
        <dbReference type="Proteomes" id="UP001228905"/>
    </source>
</evidence>
<evidence type="ECO:0000256" key="5">
    <source>
        <dbReference type="ARBA" id="ARBA00023136"/>
    </source>
</evidence>
<feature type="transmembrane region" description="Helical" evidence="6">
    <location>
        <begin position="349"/>
        <end position="369"/>
    </location>
</feature>
<keyword evidence="8" id="KW-1185">Reference proteome</keyword>
<dbReference type="RefSeq" id="WP_307348959.1">
    <property type="nucleotide sequence ID" value="NZ_JAUSVS010000003.1"/>
</dbReference>
<gene>
    <name evidence="7" type="ORF">QO010_002132</name>
</gene>
<feature type="transmembrane region" description="Helical" evidence="6">
    <location>
        <begin position="64"/>
        <end position="83"/>
    </location>
</feature>
<dbReference type="PIRSF" id="PIRSF006060">
    <property type="entry name" value="AA_transporter"/>
    <property type="match status" value="1"/>
</dbReference>
<keyword evidence="3 6" id="KW-0812">Transmembrane</keyword>
<keyword evidence="4 6" id="KW-1133">Transmembrane helix</keyword>
<proteinExistence type="predicted"/>
<dbReference type="Gene3D" id="1.20.1740.10">
    <property type="entry name" value="Amino acid/polyamine transporter I"/>
    <property type="match status" value="1"/>
</dbReference>
<dbReference type="PANTHER" id="PTHR42770:SF16">
    <property type="entry name" value="AMINO ACID PERMEASE"/>
    <property type="match status" value="1"/>
</dbReference>
<name>A0ABU0IQR0_9CAUL</name>
<dbReference type="InterPro" id="IPR050367">
    <property type="entry name" value="APC_superfamily"/>
</dbReference>
<feature type="transmembrane region" description="Helical" evidence="6">
    <location>
        <begin position="375"/>
        <end position="400"/>
    </location>
</feature>
<feature type="transmembrane region" description="Helical" evidence="6">
    <location>
        <begin position="304"/>
        <end position="328"/>
    </location>
</feature>